<dbReference type="NCBIfam" id="TIGR01378">
    <property type="entry name" value="thi_PPkinase"/>
    <property type="match status" value="1"/>
</dbReference>
<dbReference type="InterPro" id="IPR053149">
    <property type="entry name" value="TPK"/>
</dbReference>
<keyword evidence="1 7" id="KW-0808">Transferase</keyword>
<dbReference type="Pfam" id="PF04263">
    <property type="entry name" value="TPK_catalytic"/>
    <property type="match status" value="1"/>
</dbReference>
<keyword evidence="2" id="KW-0547">Nucleotide-binding</keyword>
<dbReference type="GO" id="GO:0030975">
    <property type="term" value="F:thiamine binding"/>
    <property type="evidence" value="ECO:0007669"/>
    <property type="project" value="InterPro"/>
</dbReference>
<evidence type="ECO:0000256" key="3">
    <source>
        <dbReference type="ARBA" id="ARBA00022777"/>
    </source>
</evidence>
<dbReference type="GO" id="GO:0006772">
    <property type="term" value="P:thiamine metabolic process"/>
    <property type="evidence" value="ECO:0007669"/>
    <property type="project" value="UniProtKB-UniRule"/>
</dbReference>
<dbReference type="SUPFAM" id="SSF63862">
    <property type="entry name" value="Thiamin pyrophosphokinase, substrate-binding domain"/>
    <property type="match status" value="1"/>
</dbReference>
<dbReference type="GO" id="GO:0016301">
    <property type="term" value="F:kinase activity"/>
    <property type="evidence" value="ECO:0007669"/>
    <property type="project" value="UniProtKB-KW"/>
</dbReference>
<dbReference type="CDD" id="cd07995">
    <property type="entry name" value="TPK"/>
    <property type="match status" value="1"/>
</dbReference>
<dbReference type="Pfam" id="PF04265">
    <property type="entry name" value="TPK_B1_binding"/>
    <property type="match status" value="1"/>
</dbReference>
<protein>
    <recommendedName>
        <fullName evidence="5">Thiamine diphosphokinase</fullName>
        <ecNumber evidence="5">2.7.6.2</ecNumber>
    </recommendedName>
</protein>
<dbReference type="GO" id="GO:0005524">
    <property type="term" value="F:ATP binding"/>
    <property type="evidence" value="ECO:0007669"/>
    <property type="project" value="UniProtKB-KW"/>
</dbReference>
<dbReference type="InterPro" id="IPR007371">
    <property type="entry name" value="TPK_catalytic"/>
</dbReference>
<accession>A0A7W2AI44</accession>
<evidence type="ECO:0000256" key="4">
    <source>
        <dbReference type="ARBA" id="ARBA00022840"/>
    </source>
</evidence>
<name>A0A7W2AI44_9BACL</name>
<dbReference type="GO" id="GO:0004788">
    <property type="term" value="F:thiamine diphosphokinase activity"/>
    <property type="evidence" value="ECO:0007669"/>
    <property type="project" value="UniProtKB-UniRule"/>
</dbReference>
<gene>
    <name evidence="7" type="ORF">H1164_06095</name>
</gene>
<comment type="caution">
    <text evidence="7">The sequence shown here is derived from an EMBL/GenBank/DDBJ whole genome shotgun (WGS) entry which is preliminary data.</text>
</comment>
<dbReference type="Gene3D" id="3.40.50.10240">
    <property type="entry name" value="Thiamin pyrophosphokinase, catalytic domain"/>
    <property type="match status" value="1"/>
</dbReference>
<dbReference type="InterPro" id="IPR006282">
    <property type="entry name" value="Thi_PPkinase"/>
</dbReference>
<sequence>MLKQKVLVVAGGDLTAEEIALIDPEKYYIITADAGAKKLVQAGITPHLAVGDFDTAGEEFADELMQSGIEVERLPAEKEETDLHYALTKALEHQTGGEVLILGALGGARLDHLLANVGLLEWLEARGTRGVLLHSSNRVRFFSGPGKIELRQGEFPYISLIPVSREVMGIVTDGLKYPLKNETLYRGFTRGISNELASGSGWVSIRSGKCLLVESRDR</sequence>
<dbReference type="PANTHER" id="PTHR41299">
    <property type="entry name" value="THIAMINE PYROPHOSPHOKINASE"/>
    <property type="match status" value="1"/>
</dbReference>
<dbReference type="PANTHER" id="PTHR41299:SF1">
    <property type="entry name" value="THIAMINE PYROPHOSPHOKINASE"/>
    <property type="match status" value="1"/>
</dbReference>
<dbReference type="InterPro" id="IPR036371">
    <property type="entry name" value="TPK_B1-bd_sf"/>
</dbReference>
<evidence type="ECO:0000256" key="2">
    <source>
        <dbReference type="ARBA" id="ARBA00022741"/>
    </source>
</evidence>
<keyword evidence="4" id="KW-0067">ATP-binding</keyword>
<dbReference type="SUPFAM" id="SSF63999">
    <property type="entry name" value="Thiamin pyrophosphokinase, catalytic domain"/>
    <property type="match status" value="1"/>
</dbReference>
<evidence type="ECO:0000256" key="5">
    <source>
        <dbReference type="NCBIfam" id="TIGR01378"/>
    </source>
</evidence>
<evidence type="ECO:0000256" key="1">
    <source>
        <dbReference type="ARBA" id="ARBA00022679"/>
    </source>
</evidence>
<reference evidence="7 8" key="1">
    <citation type="submission" date="2020-07" db="EMBL/GenBank/DDBJ databases">
        <authorList>
            <person name="Feng H."/>
        </authorList>
    </citation>
    <scope>NUCLEOTIDE SEQUENCE [LARGE SCALE GENOMIC DNA]</scope>
    <source>
        <strain evidence="8">s-11</strain>
    </source>
</reference>
<dbReference type="RefSeq" id="WP_052154073.1">
    <property type="nucleotide sequence ID" value="NZ_JACEIP010000007.1"/>
</dbReference>
<evidence type="ECO:0000259" key="6">
    <source>
        <dbReference type="SMART" id="SM00983"/>
    </source>
</evidence>
<proteinExistence type="predicted"/>
<dbReference type="InterPro" id="IPR036759">
    <property type="entry name" value="TPK_catalytic_sf"/>
</dbReference>
<dbReference type="EC" id="2.7.6.2" evidence="5"/>
<dbReference type="AlphaFoldDB" id="A0A7W2AI44"/>
<evidence type="ECO:0000313" key="7">
    <source>
        <dbReference type="EMBL" id="MBA4542473.1"/>
    </source>
</evidence>
<organism evidence="7 8">
    <name type="scientific">Thermoactinomyces daqus</name>
    <dbReference type="NCBI Taxonomy" id="1329516"/>
    <lineage>
        <taxon>Bacteria</taxon>
        <taxon>Bacillati</taxon>
        <taxon>Bacillota</taxon>
        <taxon>Bacilli</taxon>
        <taxon>Bacillales</taxon>
        <taxon>Thermoactinomycetaceae</taxon>
        <taxon>Thermoactinomyces</taxon>
    </lineage>
</organism>
<dbReference type="SMART" id="SM00983">
    <property type="entry name" value="TPK_B1_binding"/>
    <property type="match status" value="1"/>
</dbReference>
<feature type="domain" description="Thiamin pyrophosphokinase thiamin-binding" evidence="6">
    <location>
        <begin position="146"/>
        <end position="211"/>
    </location>
</feature>
<keyword evidence="3 7" id="KW-0418">Kinase</keyword>
<dbReference type="GO" id="GO:0009229">
    <property type="term" value="P:thiamine diphosphate biosynthetic process"/>
    <property type="evidence" value="ECO:0007669"/>
    <property type="project" value="InterPro"/>
</dbReference>
<keyword evidence="8" id="KW-1185">Reference proteome</keyword>
<dbReference type="EMBL" id="JACEIP010000007">
    <property type="protein sequence ID" value="MBA4542473.1"/>
    <property type="molecule type" value="Genomic_DNA"/>
</dbReference>
<dbReference type="InterPro" id="IPR007373">
    <property type="entry name" value="Thiamin_PyroPKinase_B1-bd"/>
</dbReference>
<evidence type="ECO:0000313" key="8">
    <source>
        <dbReference type="Proteomes" id="UP000530514"/>
    </source>
</evidence>
<dbReference type="Proteomes" id="UP000530514">
    <property type="component" value="Unassembled WGS sequence"/>
</dbReference>